<proteinExistence type="predicted"/>
<comment type="caution">
    <text evidence="1">The sequence shown here is derived from an EMBL/GenBank/DDBJ whole genome shotgun (WGS) entry which is preliminary data.</text>
</comment>
<sequence>MSPTIREENGRFVVELPEWGVEECSTREGAEAIGEGWSVLRAPSVPPEQVEATLKRLARSDIWAHNNRLARQVFGRLE</sequence>
<dbReference type="EMBL" id="JAGKQQ010000001">
    <property type="protein sequence ID" value="MBP3958319.1"/>
    <property type="molecule type" value="Genomic_DNA"/>
</dbReference>
<evidence type="ECO:0000313" key="1">
    <source>
        <dbReference type="EMBL" id="MBP3958319.1"/>
    </source>
</evidence>
<gene>
    <name evidence="1" type="ORF">J8F10_23980</name>
</gene>
<protein>
    <submittedName>
        <fullName evidence="1">Uncharacterized protein</fullName>
    </submittedName>
</protein>
<dbReference type="RefSeq" id="WP_210658187.1">
    <property type="nucleotide sequence ID" value="NZ_JAGKQQ010000001.1"/>
</dbReference>
<organism evidence="1 2">
    <name type="scientific">Gemmata palustris</name>
    <dbReference type="NCBI Taxonomy" id="2822762"/>
    <lineage>
        <taxon>Bacteria</taxon>
        <taxon>Pseudomonadati</taxon>
        <taxon>Planctomycetota</taxon>
        <taxon>Planctomycetia</taxon>
        <taxon>Gemmatales</taxon>
        <taxon>Gemmataceae</taxon>
        <taxon>Gemmata</taxon>
    </lineage>
</organism>
<reference evidence="1 2" key="1">
    <citation type="submission" date="2021-04" db="EMBL/GenBank/DDBJ databases">
        <authorList>
            <person name="Ivanova A."/>
        </authorList>
    </citation>
    <scope>NUCLEOTIDE SEQUENCE [LARGE SCALE GENOMIC DNA]</scope>
    <source>
        <strain evidence="1 2">G18</strain>
    </source>
</reference>
<name>A0ABS5BX80_9BACT</name>
<dbReference type="Proteomes" id="UP000676565">
    <property type="component" value="Unassembled WGS sequence"/>
</dbReference>
<accession>A0ABS5BX80</accession>
<keyword evidence="2" id="KW-1185">Reference proteome</keyword>
<evidence type="ECO:0000313" key="2">
    <source>
        <dbReference type="Proteomes" id="UP000676565"/>
    </source>
</evidence>